<protein>
    <recommendedName>
        <fullName evidence="1">DUF4015 domain-containing protein</fullName>
    </recommendedName>
</protein>
<organism evidence="2 3">
    <name type="scientific">Embleya scabrispora</name>
    <dbReference type="NCBI Taxonomy" id="159449"/>
    <lineage>
        <taxon>Bacteria</taxon>
        <taxon>Bacillati</taxon>
        <taxon>Actinomycetota</taxon>
        <taxon>Actinomycetes</taxon>
        <taxon>Kitasatosporales</taxon>
        <taxon>Streptomycetaceae</taxon>
        <taxon>Embleya</taxon>
    </lineage>
</organism>
<dbReference type="InterPro" id="IPR025275">
    <property type="entry name" value="DUF4015"/>
</dbReference>
<reference evidence="2 3" key="1">
    <citation type="submission" date="2017-03" db="EMBL/GenBank/DDBJ databases">
        <title>Draft genome sequence of Streptomyces scabrisporus NF3, endophyte isolated from Amphipterygium adstringens.</title>
        <authorList>
            <person name="Vazquez M."/>
            <person name="Ceapa C.D."/>
            <person name="Rodriguez Luna D."/>
            <person name="Sanchez Esquivel S."/>
        </authorList>
    </citation>
    <scope>NUCLEOTIDE SEQUENCE [LARGE SCALE GENOMIC DNA]</scope>
    <source>
        <strain evidence="2 3">NF3</strain>
    </source>
</reference>
<proteinExistence type="predicted"/>
<gene>
    <name evidence="2" type="ORF">B4N89_36725</name>
</gene>
<dbReference type="AlphaFoldDB" id="A0A1T3NP06"/>
<name>A0A1T3NP06_9ACTN</name>
<evidence type="ECO:0000313" key="2">
    <source>
        <dbReference type="EMBL" id="OPC78455.1"/>
    </source>
</evidence>
<dbReference type="Gene3D" id="3.20.20.80">
    <property type="entry name" value="Glycosidases"/>
    <property type="match status" value="1"/>
</dbReference>
<dbReference type="STRING" id="159449.B4N89_36725"/>
<evidence type="ECO:0000313" key="3">
    <source>
        <dbReference type="Proteomes" id="UP000190037"/>
    </source>
</evidence>
<evidence type="ECO:0000259" key="1">
    <source>
        <dbReference type="Pfam" id="PF13200"/>
    </source>
</evidence>
<comment type="caution">
    <text evidence="2">The sequence shown here is derived from an EMBL/GenBank/DDBJ whole genome shotgun (WGS) entry which is preliminary data.</text>
</comment>
<dbReference type="InterPro" id="IPR017853">
    <property type="entry name" value="GH"/>
</dbReference>
<dbReference type="Proteomes" id="UP000190037">
    <property type="component" value="Unassembled WGS sequence"/>
</dbReference>
<dbReference type="Pfam" id="PF13200">
    <property type="entry name" value="DUF4015"/>
    <property type="match status" value="1"/>
</dbReference>
<dbReference type="SUPFAM" id="SSF51445">
    <property type="entry name" value="(Trans)glycosidases"/>
    <property type="match status" value="1"/>
</dbReference>
<dbReference type="EMBL" id="MWQN01000003">
    <property type="protein sequence ID" value="OPC78455.1"/>
    <property type="molecule type" value="Genomic_DNA"/>
</dbReference>
<sequence length="522" mass="55087">MRTRRTVYFAVATIAVVGVSGAALPLVSSLSPELAVHGVPSGAVLGTAVGRNQTWQVEAESLDDVRITLDGRPLAGRRVGDRLVVSTPGLAEGRHRFTASIDGALPMTSTSVDREFTVDTTPPTLTVEPVKAQKMNAPVTVRGRAQGATGVQVAGRRAEVGPDGGFTVELGQAPSAFDVVATDKAGNATKVPTIVSVPYPGARAAHITAIGWSAASLREPLLDLARQKKIDAVELDIKDESGEVGYDSQVPLARQIGANKPSYNPRAVLDQLHAMGVRVIGRIVAFRDPVLGAKSWAAGAKNRLVQTPSGDAYDGGHYGKFAFTNFADPEVRAYNIDLAVEAAKLGFDDILYDYVRRPDGRLSQMSFPGLGKRAPEQSIADFVAETRTAIRPHGAFLGASVFGIAATRPTEIAQDIPLLAKSADYIAPMVYPSHWAAGEYGVASPNSSPYDIVQRSLADFTKQTAGTGASVVPWLQDFSMGVTYGPAEVAAQIKAARDNNMPSFLLWNAGARYQGAALGATP</sequence>
<feature type="domain" description="DUF4015" evidence="1">
    <location>
        <begin position="205"/>
        <end position="513"/>
    </location>
</feature>
<keyword evidence="3" id="KW-1185">Reference proteome</keyword>
<accession>A0A1T3NP06</accession>
<dbReference type="OrthoDB" id="9774125at2"/>